<sequence>MSSYRSDDSPVSNALSYTESDTVQAPRSARLKRPPPGIMSLINASAPAPANTPVEVIDKPLDYPKSMVDLGPVPQDSLQIPAGLHVRHAASSEIVSKIPRPAPTVAPAESHQSSFNCSQQVKGSALFSGNDEEEREPLGKDAGGSTMNPSVITRLDETPAESGARAVLARSGGIPHAEDSASGESPVTSQKATGVLKSSAGPVGHSTTTSAVLKRVVGAESSSEDEGETTHAATKGVRGRLAKSKPAGLEKLLGSVASSKPVDIRGMFRLSPRRCFLHTRPVVQPRVNLPTTSELQAIQTSLTTNGYATLGQLLCPQQALTLADKFPVIFRGEFDTGVFPDEWHWREGISRESAPREIVNAWKADDTVAGVVLSRELGSLVKAITGWESVRVAQDDLWSARSRKESISRKVRELDERRKLAEKQKAHRERQLGKGLDKLRKSQTDILLAEREILTLKEGINVSVRSIRGGGLSLSSRGASSAAASHARLGTMSSYRSDDSPVSNALSYTESDTVQAPRSARLKRPPPGIMSLINASAPAPANTPVEVIDKPLEAVLRGAANTLAEARSRSLALSKSVPSGQGGHGTVDKNPSCSPCSVIRSPWLIWDRYRKIPYRYPPDSTSVMPPPARLSLKFHAQRQPWHQRNPISQALNCSQQVKGSALFSGNDEEEREPLGKDAESGARAVLAKSGGIPHAKETASGESPVTSRMATGVLKSSAGSVGHSTTTSAVLKRVVGAESSSEDEGETTHAATKGIHGRSAKPKPAGLEKLLGSVASSKPVDIRGMFRLSTRRCFLHTRPVVQPRVNLPSTSELQAIQTSLATKGYATLEQLLCPQQALTLADKFPAIFRGEFDTGVFPDEWHWREGISKESAPREIVNAWKADDTVAGVVLSRELGSLVKAITGWESVRVAQDDLWWKAPATANSATKGHTDAEYFNFFKDNSLLTLWIALDPVGEENSPLQYIEGSHQWPVRKDNEATFHRGSEEAGSILTGGDDVFATCPHQYAGLVRDVSVLRGGCSFHLGNTWHGSPPNKDTKMHRRSLAIHYIPGNNAFDLNVKTGYIYGKYRMSDDDSTLHDCFFPIVG</sequence>
<protein>
    <recommendedName>
        <fullName evidence="6">Phytanoyl-CoA dioxygenase</fullName>
    </recommendedName>
</protein>
<reference evidence="4 5" key="1">
    <citation type="submission" date="2020-04" db="EMBL/GenBank/DDBJ databases">
        <title>Perkinsus olseni comparative genomics.</title>
        <authorList>
            <person name="Bogema D.R."/>
        </authorList>
    </citation>
    <scope>NUCLEOTIDE SEQUENCE [LARGE SCALE GENOMIC DNA]</scope>
    <source>
        <strain evidence="4">00978-12</strain>
    </source>
</reference>
<dbReference type="Gene3D" id="2.60.120.620">
    <property type="entry name" value="q2cbj1_9rhob like domain"/>
    <property type="match status" value="2"/>
</dbReference>
<dbReference type="GO" id="GO:0016491">
    <property type="term" value="F:oxidoreductase activity"/>
    <property type="evidence" value="ECO:0007669"/>
    <property type="project" value="UniProtKB-ARBA"/>
</dbReference>
<dbReference type="SUPFAM" id="SSF51197">
    <property type="entry name" value="Clavaminate synthase-like"/>
    <property type="match status" value="1"/>
</dbReference>
<feature type="region of interest" description="Disordered" evidence="3">
    <location>
        <begin position="492"/>
        <end position="524"/>
    </location>
</feature>
<dbReference type="GO" id="GO:0046872">
    <property type="term" value="F:metal ion binding"/>
    <property type="evidence" value="ECO:0007669"/>
    <property type="project" value="UniProtKB-ARBA"/>
</dbReference>
<evidence type="ECO:0008006" key="6">
    <source>
        <dbReference type="Google" id="ProtNLM"/>
    </source>
</evidence>
<dbReference type="InterPro" id="IPR008775">
    <property type="entry name" value="Phytyl_CoA_dOase-like"/>
</dbReference>
<feature type="region of interest" description="Disordered" evidence="3">
    <location>
        <begin position="736"/>
        <end position="764"/>
    </location>
</feature>
<evidence type="ECO:0000313" key="4">
    <source>
        <dbReference type="EMBL" id="KAF4678906.1"/>
    </source>
</evidence>
<feature type="compositionally biased region" description="Polar residues" evidence="3">
    <location>
        <begin position="9"/>
        <end position="25"/>
    </location>
</feature>
<accession>A0A7J6N576</accession>
<dbReference type="AlphaFoldDB" id="A0A7J6N576"/>
<feature type="compositionally biased region" description="Polar residues" evidence="3">
    <location>
        <begin position="492"/>
        <end position="516"/>
    </location>
</feature>
<gene>
    <name evidence="4" type="ORF">FOZ60_015890</name>
</gene>
<name>A0A7J6N576_PEROL</name>
<dbReference type="PANTHER" id="PTHR20883:SF48">
    <property type="entry name" value="ECTOINE DIOXYGENASE"/>
    <property type="match status" value="1"/>
</dbReference>
<keyword evidence="2" id="KW-0175">Coiled coil</keyword>
<comment type="cofactor">
    <cofactor evidence="1">
        <name>Fe cation</name>
        <dbReference type="ChEBI" id="CHEBI:24875"/>
    </cofactor>
</comment>
<evidence type="ECO:0000256" key="2">
    <source>
        <dbReference type="SAM" id="Coils"/>
    </source>
</evidence>
<feature type="region of interest" description="Disordered" evidence="3">
    <location>
        <begin position="1"/>
        <end position="53"/>
    </location>
</feature>
<proteinExistence type="predicted"/>
<evidence type="ECO:0000313" key="5">
    <source>
        <dbReference type="Proteomes" id="UP000541610"/>
    </source>
</evidence>
<dbReference type="Pfam" id="PF05721">
    <property type="entry name" value="PhyH"/>
    <property type="match status" value="1"/>
</dbReference>
<feature type="compositionally biased region" description="Polar residues" evidence="3">
    <location>
        <begin position="110"/>
        <end position="122"/>
    </location>
</feature>
<organism evidence="4 5">
    <name type="scientific">Perkinsus olseni</name>
    <name type="common">Perkinsus atlanticus</name>
    <dbReference type="NCBI Taxonomy" id="32597"/>
    <lineage>
        <taxon>Eukaryota</taxon>
        <taxon>Sar</taxon>
        <taxon>Alveolata</taxon>
        <taxon>Perkinsozoa</taxon>
        <taxon>Perkinsea</taxon>
        <taxon>Perkinsida</taxon>
        <taxon>Perkinsidae</taxon>
        <taxon>Perkinsus</taxon>
    </lineage>
</organism>
<dbReference type="Proteomes" id="UP000541610">
    <property type="component" value="Unassembled WGS sequence"/>
</dbReference>
<feature type="coiled-coil region" evidence="2">
    <location>
        <begin position="404"/>
        <end position="431"/>
    </location>
</feature>
<evidence type="ECO:0000256" key="1">
    <source>
        <dbReference type="ARBA" id="ARBA00001962"/>
    </source>
</evidence>
<dbReference type="EMBL" id="JABANP010000816">
    <property type="protein sequence ID" value="KAF4678906.1"/>
    <property type="molecule type" value="Genomic_DNA"/>
</dbReference>
<feature type="region of interest" description="Disordered" evidence="3">
    <location>
        <begin position="102"/>
        <end position="241"/>
    </location>
</feature>
<comment type="caution">
    <text evidence="4">The sequence shown here is derived from an EMBL/GenBank/DDBJ whole genome shotgun (WGS) entry which is preliminary data.</text>
</comment>
<dbReference type="OrthoDB" id="445007at2759"/>
<dbReference type="PANTHER" id="PTHR20883">
    <property type="entry name" value="PHYTANOYL-COA DIOXYGENASE DOMAIN CONTAINING 1"/>
    <property type="match status" value="1"/>
</dbReference>
<evidence type="ECO:0000256" key="3">
    <source>
        <dbReference type="SAM" id="MobiDB-lite"/>
    </source>
</evidence>
<feature type="compositionally biased region" description="Polar residues" evidence="3">
    <location>
        <begin position="182"/>
        <end position="192"/>
    </location>
</feature>